<evidence type="ECO:0000313" key="3">
    <source>
        <dbReference type="Proteomes" id="UP000035021"/>
    </source>
</evidence>
<dbReference type="Gene3D" id="3.40.50.720">
    <property type="entry name" value="NAD(P)-binding Rossmann-like Domain"/>
    <property type="match status" value="1"/>
</dbReference>
<keyword evidence="3" id="KW-1185">Reference proteome</keyword>
<proteinExistence type="predicted"/>
<protein>
    <submittedName>
        <fullName evidence="2">Nucleotide-sugar epimerase</fullName>
    </submittedName>
</protein>
<comment type="caution">
    <text evidence="2">The sequence shown here is derived from an EMBL/GenBank/DDBJ whole genome shotgun (WGS) entry which is preliminary data.</text>
</comment>
<reference evidence="2 3" key="1">
    <citation type="submission" date="2013-02" db="EMBL/GenBank/DDBJ databases">
        <title>Whole genome shotgun sequence of Gordonia paraffinivorans NBRC 108238.</title>
        <authorList>
            <person name="Isaki-Nakamura S."/>
            <person name="Hosoyama A."/>
            <person name="Tsuchikane K."/>
            <person name="Ando Y."/>
            <person name="Baba S."/>
            <person name="Ohji S."/>
            <person name="Hamada M."/>
            <person name="Tamura T."/>
            <person name="Yamazoe A."/>
            <person name="Yamazaki S."/>
            <person name="Fujita N."/>
        </authorList>
    </citation>
    <scope>NUCLEOTIDE SEQUENCE [LARGE SCALE GENOMIC DNA]</scope>
    <source>
        <strain evidence="2 3">NBRC 108238</strain>
    </source>
</reference>
<sequence length="350" mass="38249">MAESSAESPRVVLVTGASTFIGGYLVARLAANPDIERVLAVDSRVPRKDLLRRMGCAEFLRLDIRRPTIAKALATYDVDTVVHAATSIVDTAPHSSAIKEFNVVSAMQVCAACQRTPSVKRLVLRSTAMVYGASAHDPSHFSEETRARREPKHGYGRDLLDVEGYVRGLGRRRPDIAITIVRPQAMLGPRINTRMSSYLSLPVVPTVIGYQPRLQFLHEEDALAAMEHATLAGKAGTFNVAGEGVVTLTQAIRRIGHIELPVPAGLLAPISGVFQDLRSAKLRSSQTEFLTYGRVLDTTRMRTELGFVPKYTTLETLDDFIERSGVTPVLGADAWRGLEQRVVAAAHQLQ</sequence>
<accession>A0ABQ0IGU8</accession>
<organism evidence="2 3">
    <name type="scientific">Gordonia paraffinivorans NBRC 108238</name>
    <dbReference type="NCBI Taxonomy" id="1223543"/>
    <lineage>
        <taxon>Bacteria</taxon>
        <taxon>Bacillati</taxon>
        <taxon>Actinomycetota</taxon>
        <taxon>Actinomycetes</taxon>
        <taxon>Mycobacteriales</taxon>
        <taxon>Gordoniaceae</taxon>
        <taxon>Gordonia</taxon>
    </lineage>
</organism>
<feature type="domain" description="NAD-dependent epimerase/dehydratase" evidence="1">
    <location>
        <begin position="12"/>
        <end position="240"/>
    </location>
</feature>
<dbReference type="Proteomes" id="UP000035021">
    <property type="component" value="Unassembled WGS sequence"/>
</dbReference>
<evidence type="ECO:0000259" key="1">
    <source>
        <dbReference type="Pfam" id="PF01370"/>
    </source>
</evidence>
<dbReference type="RefSeq" id="WP_006899061.1">
    <property type="nucleotide sequence ID" value="NZ_BAOQ01000005.1"/>
</dbReference>
<name>A0ABQ0IGU8_9ACTN</name>
<dbReference type="InterPro" id="IPR036291">
    <property type="entry name" value="NAD(P)-bd_dom_sf"/>
</dbReference>
<dbReference type="PANTHER" id="PTHR43245:SF52">
    <property type="entry name" value="NAD-DEPENDENT EPIMERASE_DEHYDRATASE"/>
    <property type="match status" value="1"/>
</dbReference>
<dbReference type="InterPro" id="IPR001509">
    <property type="entry name" value="Epimerase_deHydtase"/>
</dbReference>
<dbReference type="PANTHER" id="PTHR43245">
    <property type="entry name" value="BIFUNCTIONAL POLYMYXIN RESISTANCE PROTEIN ARNA"/>
    <property type="match status" value="1"/>
</dbReference>
<dbReference type="SUPFAM" id="SSF51735">
    <property type="entry name" value="NAD(P)-binding Rossmann-fold domains"/>
    <property type="match status" value="1"/>
</dbReference>
<dbReference type="InterPro" id="IPR050177">
    <property type="entry name" value="Lipid_A_modif_metabolic_enz"/>
</dbReference>
<gene>
    <name evidence="2" type="ORF">GP2_005_00680</name>
</gene>
<dbReference type="EMBL" id="BAOQ01000005">
    <property type="protein sequence ID" value="GAC82826.1"/>
    <property type="molecule type" value="Genomic_DNA"/>
</dbReference>
<evidence type="ECO:0000313" key="2">
    <source>
        <dbReference type="EMBL" id="GAC82826.1"/>
    </source>
</evidence>
<dbReference type="Pfam" id="PF01370">
    <property type="entry name" value="Epimerase"/>
    <property type="match status" value="1"/>
</dbReference>